<feature type="region of interest" description="Disordered" evidence="2">
    <location>
        <begin position="941"/>
        <end position="972"/>
    </location>
</feature>
<dbReference type="InterPro" id="IPR001940">
    <property type="entry name" value="Peptidase_S1C"/>
</dbReference>
<dbReference type="SUPFAM" id="SSF50494">
    <property type="entry name" value="Trypsin-like serine proteases"/>
    <property type="match status" value="2"/>
</dbReference>
<dbReference type="Pfam" id="PF13365">
    <property type="entry name" value="Trypsin_2"/>
    <property type="match status" value="1"/>
</dbReference>
<dbReference type="Gene3D" id="2.40.10.10">
    <property type="entry name" value="Trypsin-like serine proteases"/>
    <property type="match status" value="2"/>
</dbReference>
<evidence type="ECO:0000256" key="1">
    <source>
        <dbReference type="ARBA" id="ARBA00010541"/>
    </source>
</evidence>
<dbReference type="SMART" id="SM00228">
    <property type="entry name" value="PDZ"/>
    <property type="match status" value="2"/>
</dbReference>
<reference evidence="4" key="1">
    <citation type="submission" date="2020-01" db="EMBL/GenBank/DDBJ databases">
        <title>Genome Sequencing of Three Apophysomyces-Like Fungal Strains Confirms a Novel Fungal Genus in the Mucoromycota with divergent Burkholderia-like Endosymbiotic Bacteria.</title>
        <authorList>
            <person name="Stajich J.E."/>
            <person name="Macias A.M."/>
            <person name="Carter-House D."/>
            <person name="Lovett B."/>
            <person name="Kasson L.R."/>
            <person name="Berry K."/>
            <person name="Grigoriev I."/>
            <person name="Chang Y."/>
            <person name="Spatafora J."/>
            <person name="Kasson M.T."/>
        </authorList>
    </citation>
    <scope>NUCLEOTIDE SEQUENCE</scope>
    <source>
        <strain evidence="4">NRRL A-21654</strain>
    </source>
</reference>
<dbReference type="CDD" id="cd06786">
    <property type="entry name" value="cpPDZ1_ScNma111-like"/>
    <property type="match status" value="1"/>
</dbReference>
<dbReference type="OrthoDB" id="4217619at2759"/>
<comment type="caution">
    <text evidence="4">The sequence shown here is derived from an EMBL/GenBank/DDBJ whole genome shotgun (WGS) entry which is preliminary data.</text>
</comment>
<dbReference type="GO" id="GO:0006508">
    <property type="term" value="P:proteolysis"/>
    <property type="evidence" value="ECO:0007669"/>
    <property type="project" value="UniProtKB-KW"/>
</dbReference>
<organism evidence="4 5">
    <name type="scientific">Apophysomyces ossiformis</name>
    <dbReference type="NCBI Taxonomy" id="679940"/>
    <lineage>
        <taxon>Eukaryota</taxon>
        <taxon>Fungi</taxon>
        <taxon>Fungi incertae sedis</taxon>
        <taxon>Mucoromycota</taxon>
        <taxon>Mucoromycotina</taxon>
        <taxon>Mucoromycetes</taxon>
        <taxon>Mucorales</taxon>
        <taxon>Mucorineae</taxon>
        <taxon>Mucoraceae</taxon>
        <taxon>Apophysomyces</taxon>
    </lineage>
</organism>
<evidence type="ECO:0000313" key="5">
    <source>
        <dbReference type="Proteomes" id="UP000605846"/>
    </source>
</evidence>
<dbReference type="Pfam" id="PF12812">
    <property type="entry name" value="PDZ_1"/>
    <property type="match status" value="1"/>
</dbReference>
<comment type="similarity">
    <text evidence="1">Belongs to the peptidase S1C family.</text>
</comment>
<evidence type="ECO:0000259" key="3">
    <source>
        <dbReference type="SMART" id="SM00228"/>
    </source>
</evidence>
<name>A0A8H7BPQ0_9FUNG</name>
<feature type="domain" description="PDZ" evidence="3">
    <location>
        <begin position="751"/>
        <end position="839"/>
    </location>
</feature>
<feature type="domain" description="PDZ" evidence="3">
    <location>
        <begin position="299"/>
        <end position="375"/>
    </location>
</feature>
<dbReference type="PANTHER" id="PTHR46366">
    <property type="entry name" value="PRO-APOPTOTIC SERINE PROTEASE NMA111"/>
    <property type="match status" value="1"/>
</dbReference>
<dbReference type="InterPro" id="IPR036034">
    <property type="entry name" value="PDZ_sf"/>
</dbReference>
<dbReference type="InterPro" id="IPR043504">
    <property type="entry name" value="Peptidase_S1_PA_chymotrypsin"/>
</dbReference>
<dbReference type="SUPFAM" id="SSF50156">
    <property type="entry name" value="PDZ domain-like"/>
    <property type="match status" value="3"/>
</dbReference>
<evidence type="ECO:0000256" key="2">
    <source>
        <dbReference type="SAM" id="MobiDB-lite"/>
    </source>
</evidence>
<sequence length="1020" mass="112940">MDDIQHPLEASVPSAKSIATSSNAQAKSQPDRDSSGIATVRHGKAVPDSRALRNRSKSLTFDPFGWNTMPPRLSVDHTTDIPTPYPRGTAKTKSWAPTLERAIKAIVSISATSVRYFDTENAGFIVDAARGIILTNRHVVSPGPIVAQAVLNNYEEVDLQPVYRDPVHDFGFMKFDPAKVKFMELVAIELSPERAKVGLDIRVVGAPNYGVGNYNDFNTFYLQAASGTSGGSSGSPVLDIDGHAVALNAGGSSNAASSYYLPLDRVKRALAFIQDGKPVPRGTLQTEFEYLPYNEVRRLGLKASIEEKVRRTFPNETGMLVVRSLLPKGPSDGKLAPGDIIIECNGQMVPHFIALFSILDDAVDQEVTLKISRGNKVITVNVRVQCLHSITPDRFVEIGGGIVHSLSYQLARSYTQPVEGVYVATYGHMLGSAYAWQKSIILSVNNIPTPDLDAFIKAIQTLPDGASVPIRTYKENVYTMHVDRHWYPFRLAIRNDQTGLWDFTDMPPPPTQKLLQGPVTAAFPQLDPSMVLAEKLMPSFVKIKFYPPHYIDGLRSSRFIGTGFILSTSPPLIMCDRDTVPISLGDIYITFADSITISGKLLLLHPFYNYGFITYDPALIGETPVRAIEFSDVELSQGDETHFVGVRDDHTAVLKKSSVSSISDIYTRGCSPPRWRSINTEMITIDDAPDCQGVLTDSEGKVEAFWLDDVSQNDDGKDSTFRCGLSSSLIRPTLDKVVKGENLVFRGLDVELWTMTIATARTQGLTNDWVHRIEKSGRTRHVLLYVLHILDKRSPCSKALKVGDIILTVNGNIATRMADMIPVHMGDQTHVEMVILRNGEELTVDVPLNEFSANETKRIVCWQGALLQPTYKSVLEKVKNVPSGVYISCTLYGSPAYKVLGARCWITEVQGTPVTDVDSFLKVVHAHEAEQCRRRSLCIPSSQKPSENVAPKDSKAEDTMQNVDKDEEDDTNDDGYIRLKTISYKEETCVKVVKLDLHYWDSWELVHSEESISGWVRRPA</sequence>
<dbReference type="AlphaFoldDB" id="A0A8H7BPQ0"/>
<dbReference type="InterPro" id="IPR001478">
    <property type="entry name" value="PDZ"/>
</dbReference>
<dbReference type="PANTHER" id="PTHR46366:SF1">
    <property type="entry name" value="PDZ DOMAIN-CONTAINING PROTEIN C1685.05"/>
    <property type="match status" value="1"/>
</dbReference>
<keyword evidence="5" id="KW-1185">Reference proteome</keyword>
<dbReference type="GO" id="GO:0004252">
    <property type="term" value="F:serine-type endopeptidase activity"/>
    <property type="evidence" value="ECO:0007669"/>
    <property type="project" value="InterPro"/>
</dbReference>
<keyword evidence="4" id="KW-0378">Hydrolase</keyword>
<gene>
    <name evidence="4" type="primary">DEG7_1</name>
    <name evidence="4" type="ORF">EC973_000934</name>
</gene>
<dbReference type="CDD" id="cd06719">
    <property type="entry name" value="PDZ2-4_Nma111p-like"/>
    <property type="match status" value="1"/>
</dbReference>
<accession>A0A8H7BPQ0</accession>
<feature type="region of interest" description="Disordered" evidence="2">
    <location>
        <begin position="1"/>
        <end position="52"/>
    </location>
</feature>
<dbReference type="PRINTS" id="PR00834">
    <property type="entry name" value="PROTEASES2C"/>
</dbReference>
<keyword evidence="4" id="KW-0645">Protease</keyword>
<protein>
    <submittedName>
        <fullName evidence="4">Serine protease</fullName>
    </submittedName>
</protein>
<dbReference type="Gene3D" id="2.30.42.10">
    <property type="match status" value="3"/>
</dbReference>
<dbReference type="InterPro" id="IPR009003">
    <property type="entry name" value="Peptidase_S1_PA"/>
</dbReference>
<dbReference type="InterPro" id="IPR025926">
    <property type="entry name" value="PDZ-like_dom"/>
</dbReference>
<evidence type="ECO:0000313" key="4">
    <source>
        <dbReference type="EMBL" id="KAF7724484.1"/>
    </source>
</evidence>
<feature type="compositionally biased region" description="Polar residues" evidence="2">
    <location>
        <begin position="17"/>
        <end position="28"/>
    </location>
</feature>
<proteinExistence type="inferred from homology"/>
<dbReference type="EMBL" id="JABAYA010000118">
    <property type="protein sequence ID" value="KAF7724484.1"/>
    <property type="molecule type" value="Genomic_DNA"/>
</dbReference>
<dbReference type="Proteomes" id="UP000605846">
    <property type="component" value="Unassembled WGS sequence"/>
</dbReference>